<sequence>MSARWYKRRWFYSHGPGGVCTRSTGGCGGETGTKVPTVTVSHSRSSFKMMSPATCNGCA</sequence>
<proteinExistence type="predicted"/>
<protein>
    <submittedName>
        <fullName evidence="1">Uncharacterized protein</fullName>
    </submittedName>
</protein>
<dbReference type="InParanoid" id="A0A251SST5"/>
<dbReference type="Proteomes" id="UP000215914">
    <property type="component" value="Chromosome 13"/>
</dbReference>
<organism evidence="1 2">
    <name type="scientific">Helianthus annuus</name>
    <name type="common">Common sunflower</name>
    <dbReference type="NCBI Taxonomy" id="4232"/>
    <lineage>
        <taxon>Eukaryota</taxon>
        <taxon>Viridiplantae</taxon>
        <taxon>Streptophyta</taxon>
        <taxon>Embryophyta</taxon>
        <taxon>Tracheophyta</taxon>
        <taxon>Spermatophyta</taxon>
        <taxon>Magnoliopsida</taxon>
        <taxon>eudicotyledons</taxon>
        <taxon>Gunneridae</taxon>
        <taxon>Pentapetalae</taxon>
        <taxon>asterids</taxon>
        <taxon>campanulids</taxon>
        <taxon>Asterales</taxon>
        <taxon>Asteraceae</taxon>
        <taxon>Asteroideae</taxon>
        <taxon>Heliantheae alliance</taxon>
        <taxon>Heliantheae</taxon>
        <taxon>Helianthus</taxon>
    </lineage>
</organism>
<dbReference type="EMBL" id="CM007902">
    <property type="protein sequence ID" value="OTG01784.1"/>
    <property type="molecule type" value="Genomic_DNA"/>
</dbReference>
<evidence type="ECO:0000313" key="1">
    <source>
        <dbReference type="EMBL" id="OTG01784.1"/>
    </source>
</evidence>
<dbReference type="AlphaFoldDB" id="A0A251SST5"/>
<accession>A0A251SST5</accession>
<keyword evidence="2" id="KW-1185">Reference proteome</keyword>
<gene>
    <name evidence="1" type="ORF">HannXRQ_Chr13g0405771</name>
</gene>
<name>A0A251SST5_HELAN</name>
<evidence type="ECO:0000313" key="2">
    <source>
        <dbReference type="Proteomes" id="UP000215914"/>
    </source>
</evidence>
<reference evidence="2" key="1">
    <citation type="journal article" date="2017" name="Nature">
        <title>The sunflower genome provides insights into oil metabolism, flowering and Asterid evolution.</title>
        <authorList>
            <person name="Badouin H."/>
            <person name="Gouzy J."/>
            <person name="Grassa C.J."/>
            <person name="Murat F."/>
            <person name="Staton S.E."/>
            <person name="Cottret L."/>
            <person name="Lelandais-Briere C."/>
            <person name="Owens G.L."/>
            <person name="Carrere S."/>
            <person name="Mayjonade B."/>
            <person name="Legrand L."/>
            <person name="Gill N."/>
            <person name="Kane N.C."/>
            <person name="Bowers J.E."/>
            <person name="Hubner S."/>
            <person name="Bellec A."/>
            <person name="Berard A."/>
            <person name="Berges H."/>
            <person name="Blanchet N."/>
            <person name="Boniface M.C."/>
            <person name="Brunel D."/>
            <person name="Catrice O."/>
            <person name="Chaidir N."/>
            <person name="Claudel C."/>
            <person name="Donnadieu C."/>
            <person name="Faraut T."/>
            <person name="Fievet G."/>
            <person name="Helmstetter N."/>
            <person name="King M."/>
            <person name="Knapp S.J."/>
            <person name="Lai Z."/>
            <person name="Le Paslier M.C."/>
            <person name="Lippi Y."/>
            <person name="Lorenzon L."/>
            <person name="Mandel J.R."/>
            <person name="Marage G."/>
            <person name="Marchand G."/>
            <person name="Marquand E."/>
            <person name="Bret-Mestries E."/>
            <person name="Morien E."/>
            <person name="Nambeesan S."/>
            <person name="Nguyen T."/>
            <person name="Pegot-Espagnet P."/>
            <person name="Pouilly N."/>
            <person name="Raftis F."/>
            <person name="Sallet E."/>
            <person name="Schiex T."/>
            <person name="Thomas J."/>
            <person name="Vandecasteele C."/>
            <person name="Vares D."/>
            <person name="Vear F."/>
            <person name="Vautrin S."/>
            <person name="Crespi M."/>
            <person name="Mangin B."/>
            <person name="Burke J.M."/>
            <person name="Salse J."/>
            <person name="Munos S."/>
            <person name="Vincourt P."/>
            <person name="Rieseberg L.H."/>
            <person name="Langlade N.B."/>
        </authorList>
    </citation>
    <scope>NUCLEOTIDE SEQUENCE [LARGE SCALE GENOMIC DNA]</scope>
    <source>
        <strain evidence="2">cv. SF193</strain>
    </source>
</reference>